<gene>
    <name evidence="3" type="ORF">Rhe02_33330</name>
</gene>
<dbReference type="Gene3D" id="3.30.70.1060">
    <property type="entry name" value="Dimeric alpha+beta barrel"/>
    <property type="match status" value="1"/>
</dbReference>
<comment type="caution">
    <text evidence="3">The sequence shown here is derived from an EMBL/GenBank/DDBJ whole genome shotgun (WGS) entry which is preliminary data.</text>
</comment>
<evidence type="ECO:0000313" key="3">
    <source>
        <dbReference type="EMBL" id="GIH05266.1"/>
    </source>
</evidence>
<protein>
    <recommendedName>
        <fullName evidence="2">YCII-related domain-containing protein</fullName>
    </recommendedName>
</protein>
<evidence type="ECO:0000313" key="4">
    <source>
        <dbReference type="Proteomes" id="UP000612899"/>
    </source>
</evidence>
<comment type="similarity">
    <text evidence="1">Belongs to the YciI family.</text>
</comment>
<dbReference type="PANTHER" id="PTHR35174:SF3">
    <property type="entry name" value="BLL7171 PROTEIN"/>
    <property type="match status" value="1"/>
</dbReference>
<evidence type="ECO:0000256" key="1">
    <source>
        <dbReference type="ARBA" id="ARBA00007689"/>
    </source>
</evidence>
<dbReference type="RefSeq" id="WP_203909121.1">
    <property type="nucleotide sequence ID" value="NZ_BONY01000017.1"/>
</dbReference>
<dbReference type="Pfam" id="PF03795">
    <property type="entry name" value="YCII"/>
    <property type="match status" value="1"/>
</dbReference>
<dbReference type="Proteomes" id="UP000612899">
    <property type="component" value="Unassembled WGS sequence"/>
</dbReference>
<keyword evidence="4" id="KW-1185">Reference proteome</keyword>
<dbReference type="InterPro" id="IPR011008">
    <property type="entry name" value="Dimeric_a/b-barrel"/>
</dbReference>
<name>A0A8J3Q7I1_9ACTN</name>
<proteinExistence type="inferred from homology"/>
<feature type="domain" description="YCII-related" evidence="2">
    <location>
        <begin position="1"/>
        <end position="102"/>
    </location>
</feature>
<dbReference type="SUPFAM" id="SSF54909">
    <property type="entry name" value="Dimeric alpha+beta barrel"/>
    <property type="match status" value="1"/>
</dbReference>
<accession>A0A8J3Q7I1</accession>
<reference evidence="3" key="1">
    <citation type="submission" date="2021-01" db="EMBL/GenBank/DDBJ databases">
        <title>Whole genome shotgun sequence of Rhizocola hellebori NBRC 109834.</title>
        <authorList>
            <person name="Komaki H."/>
            <person name="Tamura T."/>
        </authorList>
    </citation>
    <scope>NUCLEOTIDE SEQUENCE</scope>
    <source>
        <strain evidence="3">NBRC 109834</strain>
    </source>
</reference>
<dbReference type="AlphaFoldDB" id="A0A8J3Q7I1"/>
<dbReference type="InterPro" id="IPR005545">
    <property type="entry name" value="YCII"/>
</dbReference>
<evidence type="ECO:0000259" key="2">
    <source>
        <dbReference type="Pfam" id="PF03795"/>
    </source>
</evidence>
<sequence>MKYLLMMNLRPDNGGGQPWTAQDMQASGQHMQQIWQELTDNGELIDTGRLAGPQTAKIVISDGVDAPVVSDGPFPEMKEFLAGYWLIDVDSEQRAIDIAARTSAGPGPGGQPMRQPIEVRAIMSGAKPEL</sequence>
<organism evidence="3 4">
    <name type="scientific">Rhizocola hellebori</name>
    <dbReference type="NCBI Taxonomy" id="1392758"/>
    <lineage>
        <taxon>Bacteria</taxon>
        <taxon>Bacillati</taxon>
        <taxon>Actinomycetota</taxon>
        <taxon>Actinomycetes</taxon>
        <taxon>Micromonosporales</taxon>
        <taxon>Micromonosporaceae</taxon>
        <taxon>Rhizocola</taxon>
    </lineage>
</organism>
<dbReference type="EMBL" id="BONY01000017">
    <property type="protein sequence ID" value="GIH05266.1"/>
    <property type="molecule type" value="Genomic_DNA"/>
</dbReference>
<dbReference type="PANTHER" id="PTHR35174">
    <property type="entry name" value="BLL7171 PROTEIN-RELATED"/>
    <property type="match status" value="1"/>
</dbReference>